<feature type="binding site" evidence="6">
    <location>
        <begin position="308"/>
        <end position="313"/>
    </location>
    <ligand>
        <name>FAD</name>
        <dbReference type="ChEBI" id="CHEBI:57692"/>
    </ligand>
</feature>
<dbReference type="GO" id="GO:0071949">
    <property type="term" value="F:FAD binding"/>
    <property type="evidence" value="ECO:0007669"/>
    <property type="project" value="InterPro"/>
</dbReference>
<dbReference type="SUPFAM" id="SSF54373">
    <property type="entry name" value="FAD-linked reductases, C-terminal domain"/>
    <property type="match status" value="1"/>
</dbReference>
<dbReference type="OrthoDB" id="2015447at2759"/>
<feature type="binding site" evidence="6">
    <location>
        <position position="309"/>
    </location>
    <ligand>
        <name>D-dopa</name>
        <dbReference type="ChEBI" id="CHEBI:149689"/>
    </ligand>
</feature>
<feature type="signal peptide" evidence="7">
    <location>
        <begin position="1"/>
        <end position="16"/>
    </location>
</feature>
<feature type="chain" id="PRO_5001562289" evidence="7">
    <location>
        <begin position="17"/>
        <end position="336"/>
    </location>
</feature>
<evidence type="ECO:0000256" key="1">
    <source>
        <dbReference type="ARBA" id="ARBA00001974"/>
    </source>
</evidence>
<keyword evidence="4 6" id="KW-0274">FAD</keyword>
<dbReference type="Pfam" id="PF01266">
    <property type="entry name" value="DAO"/>
    <property type="match status" value="1"/>
</dbReference>
<dbReference type="PANTHER" id="PTHR11530:SF17">
    <property type="entry name" value="RE49860P"/>
    <property type="match status" value="1"/>
</dbReference>
<gene>
    <name evidence="9" type="primary">OXDD</name>
</gene>
<feature type="binding site" evidence="6">
    <location>
        <begin position="40"/>
        <end position="41"/>
    </location>
    <ligand>
        <name>FAD</name>
        <dbReference type="ChEBI" id="CHEBI:57692"/>
    </ligand>
</feature>
<feature type="binding site" evidence="6">
    <location>
        <position position="223"/>
    </location>
    <ligand>
        <name>D-dopa</name>
        <dbReference type="ChEBI" id="CHEBI:149689"/>
    </ligand>
</feature>
<feature type="binding site" evidence="6">
    <location>
        <position position="184"/>
    </location>
    <ligand>
        <name>FAD</name>
        <dbReference type="ChEBI" id="CHEBI:57692"/>
    </ligand>
</feature>
<evidence type="ECO:0000256" key="7">
    <source>
        <dbReference type="SAM" id="SignalP"/>
    </source>
</evidence>
<dbReference type="PANTHER" id="PTHR11530">
    <property type="entry name" value="D-AMINO ACID OXIDASE"/>
    <property type="match status" value="1"/>
</dbReference>
<comment type="similarity">
    <text evidence="2">Belongs to the DAMOX/DASOX family.</text>
</comment>
<dbReference type="InterPro" id="IPR006181">
    <property type="entry name" value="D-amino_acid_oxidase_CS"/>
</dbReference>
<dbReference type="GO" id="GO:0005737">
    <property type="term" value="C:cytoplasm"/>
    <property type="evidence" value="ECO:0007669"/>
    <property type="project" value="TreeGrafter"/>
</dbReference>
<dbReference type="GO" id="GO:0019478">
    <property type="term" value="P:D-amino acid catabolic process"/>
    <property type="evidence" value="ECO:0007669"/>
    <property type="project" value="TreeGrafter"/>
</dbReference>
<dbReference type="Gene3D" id="3.30.9.10">
    <property type="entry name" value="D-Amino Acid Oxidase, subunit A, domain 2"/>
    <property type="match status" value="1"/>
</dbReference>
<keyword evidence="5" id="KW-0560">Oxidoreductase</keyword>
<dbReference type="SUPFAM" id="SSF51971">
    <property type="entry name" value="Nucleotide-binding domain"/>
    <property type="match status" value="1"/>
</dbReference>
<dbReference type="InterPro" id="IPR006076">
    <property type="entry name" value="FAD-dep_OxRdtase"/>
</dbReference>
<feature type="domain" description="FAD dependent oxidoreductase" evidence="8">
    <location>
        <begin position="5"/>
        <end position="323"/>
    </location>
</feature>
<dbReference type="InterPro" id="IPR023209">
    <property type="entry name" value="DAO"/>
</dbReference>
<keyword evidence="7" id="KW-0732">Signal</keyword>
<dbReference type="AlphaFoldDB" id="A0A034W4A4"/>
<evidence type="ECO:0000259" key="8">
    <source>
        <dbReference type="Pfam" id="PF01266"/>
    </source>
</evidence>
<proteinExistence type="inferred from homology"/>
<evidence type="ECO:0000256" key="6">
    <source>
        <dbReference type="PIRSR" id="PIRSR000189-1"/>
    </source>
</evidence>
<dbReference type="EMBL" id="GAKP01008541">
    <property type="protein sequence ID" value="JAC50411.1"/>
    <property type="molecule type" value="Transcribed_RNA"/>
</dbReference>
<feature type="binding site" evidence="6">
    <location>
        <begin position="33"/>
        <end position="34"/>
    </location>
    <ligand>
        <name>FAD</name>
        <dbReference type="ChEBI" id="CHEBI:57692"/>
    </ligand>
</feature>
<accession>A0A034W4A4</accession>
<keyword evidence="3" id="KW-0285">Flavoprotein</keyword>
<sequence length="336" mass="37428">MHFGILGSGVVGLTTALELQQNYPNAQITILADRFNEETTSHVAAGIFRPGTSFSGPSREITQQWITDAFHYWDDIRRSKEAPLAGVCQLSGYIYSSTSPKIVRNPFIENLLPVYRQATEEELKLCQGDWKYGSFFTTCLTECRLFLPYATKKFIAAGGQVTRQHVSSFSEVSEQNFDMLFNCTGLGAKELCNDAQLVPMRGQVVKVRAPWVKLAFYGDYDTYILPGFEAVTLGGCRQYDSFNLNVCKYDTMAIKERCYGMLPSLKRAEVVREAVGLRPHRAVVRVESEILRLANGRAQKVVHNYGHGGYGVTTSPGTAKYAVKISRDLLAGNSKL</sequence>
<reference evidence="9" key="1">
    <citation type="journal article" date="2014" name="BMC Genomics">
        <title>Characterizing the developmental transcriptome of the oriental fruit fly, Bactrocera dorsalis (Diptera: Tephritidae) through comparative genomic analysis with Drosophila melanogaster utilizing modENCODE datasets.</title>
        <authorList>
            <person name="Geib S.M."/>
            <person name="Calla B."/>
            <person name="Hall B."/>
            <person name="Hou S."/>
            <person name="Manoukis N.C."/>
        </authorList>
    </citation>
    <scope>NUCLEOTIDE SEQUENCE</scope>
    <source>
        <strain evidence="9">Punador</strain>
    </source>
</reference>
<dbReference type="Gene3D" id="3.40.50.720">
    <property type="entry name" value="NAD(P)-binding Rossmann-like Domain"/>
    <property type="match status" value="1"/>
</dbReference>
<comment type="cofactor">
    <cofactor evidence="1 6">
        <name>FAD</name>
        <dbReference type="ChEBI" id="CHEBI:57692"/>
    </cofactor>
</comment>
<organism evidence="9">
    <name type="scientific">Bactrocera dorsalis</name>
    <name type="common">Oriental fruit fly</name>
    <name type="synonym">Dacus dorsalis</name>
    <dbReference type="NCBI Taxonomy" id="27457"/>
    <lineage>
        <taxon>Eukaryota</taxon>
        <taxon>Metazoa</taxon>
        <taxon>Ecdysozoa</taxon>
        <taxon>Arthropoda</taxon>
        <taxon>Hexapoda</taxon>
        <taxon>Insecta</taxon>
        <taxon>Pterygota</taxon>
        <taxon>Neoptera</taxon>
        <taxon>Endopterygota</taxon>
        <taxon>Diptera</taxon>
        <taxon>Brachycera</taxon>
        <taxon>Muscomorpha</taxon>
        <taxon>Tephritoidea</taxon>
        <taxon>Tephritidae</taxon>
        <taxon>Bactrocera</taxon>
        <taxon>Bactrocera</taxon>
    </lineage>
</organism>
<evidence type="ECO:0000256" key="5">
    <source>
        <dbReference type="ARBA" id="ARBA00023002"/>
    </source>
</evidence>
<feature type="binding site" evidence="6">
    <location>
        <position position="166"/>
    </location>
    <ligand>
        <name>FAD</name>
        <dbReference type="ChEBI" id="CHEBI:57692"/>
    </ligand>
</feature>
<dbReference type="PIRSF" id="PIRSF000189">
    <property type="entry name" value="D-aa_oxidase"/>
    <property type="match status" value="1"/>
</dbReference>
<dbReference type="PROSITE" id="PS00677">
    <property type="entry name" value="DAO"/>
    <property type="match status" value="1"/>
</dbReference>
<dbReference type="GO" id="GO:0003884">
    <property type="term" value="F:D-amino-acid oxidase activity"/>
    <property type="evidence" value="ECO:0007669"/>
    <property type="project" value="InterPro"/>
</dbReference>
<evidence type="ECO:0000256" key="3">
    <source>
        <dbReference type="ARBA" id="ARBA00022630"/>
    </source>
</evidence>
<protein>
    <submittedName>
        <fullName evidence="9">D-aspartate oxidase</fullName>
    </submittedName>
</protein>
<evidence type="ECO:0000256" key="4">
    <source>
        <dbReference type="ARBA" id="ARBA00022827"/>
    </source>
</evidence>
<name>A0A034W4A4_BACDO</name>
<evidence type="ECO:0000313" key="9">
    <source>
        <dbReference type="EMBL" id="JAC50411.1"/>
    </source>
</evidence>
<evidence type="ECO:0000256" key="2">
    <source>
        <dbReference type="ARBA" id="ARBA00006730"/>
    </source>
</evidence>
<feature type="binding site" evidence="6">
    <location>
        <position position="278"/>
    </location>
    <ligand>
        <name>D-dopa</name>
        <dbReference type="ChEBI" id="CHEBI:149689"/>
    </ligand>
</feature>